<feature type="region of interest" description="Disordered" evidence="1">
    <location>
        <begin position="135"/>
        <end position="161"/>
    </location>
</feature>
<sequence length="161" mass="17853">MSISNGLEISYWTTIIVDTRMTEKLNLTHSYGIRYQGAATYFILDKRKPCYPCLLPKHPKTLNDSRCNSLTAEAEALEAITGHGTTPPVRGGGMWITIVIFMASTTQLVCTGPEKTCSRQPSMYPPLTNFNRIPPFQLLNRSPPSKGLRPGQPLSRYGGHP</sequence>
<organism evidence="2 4">
    <name type="scientific">Araneus ventricosus</name>
    <name type="common">Orbweaver spider</name>
    <name type="synonym">Epeira ventricosa</name>
    <dbReference type="NCBI Taxonomy" id="182803"/>
    <lineage>
        <taxon>Eukaryota</taxon>
        <taxon>Metazoa</taxon>
        <taxon>Ecdysozoa</taxon>
        <taxon>Arthropoda</taxon>
        <taxon>Chelicerata</taxon>
        <taxon>Arachnida</taxon>
        <taxon>Araneae</taxon>
        <taxon>Araneomorphae</taxon>
        <taxon>Entelegynae</taxon>
        <taxon>Araneoidea</taxon>
        <taxon>Araneidae</taxon>
        <taxon>Araneus</taxon>
    </lineage>
</organism>
<protein>
    <submittedName>
        <fullName evidence="2">Uncharacterized protein</fullName>
    </submittedName>
</protein>
<comment type="caution">
    <text evidence="2">The sequence shown here is derived from an EMBL/GenBank/DDBJ whole genome shotgun (WGS) entry which is preliminary data.</text>
</comment>
<proteinExistence type="predicted"/>
<keyword evidence="4" id="KW-1185">Reference proteome</keyword>
<dbReference type="Proteomes" id="UP000499080">
    <property type="component" value="Unassembled WGS sequence"/>
</dbReference>
<accession>A0A4Y2SKI5</accession>
<dbReference type="EMBL" id="BGPR01022228">
    <property type="protein sequence ID" value="GBN88326.1"/>
    <property type="molecule type" value="Genomic_DNA"/>
</dbReference>
<evidence type="ECO:0000256" key="1">
    <source>
        <dbReference type="SAM" id="MobiDB-lite"/>
    </source>
</evidence>
<evidence type="ECO:0000313" key="4">
    <source>
        <dbReference type="Proteomes" id="UP000499080"/>
    </source>
</evidence>
<name>A0A4Y2SKI5_ARAVE</name>
<dbReference type="AlphaFoldDB" id="A0A4Y2SKI5"/>
<evidence type="ECO:0000313" key="2">
    <source>
        <dbReference type="EMBL" id="GBN88303.1"/>
    </source>
</evidence>
<gene>
    <name evidence="2" type="ORF">AVEN_243430_1</name>
    <name evidence="3" type="ORF">AVEN_253193_1</name>
</gene>
<reference evidence="2 4" key="1">
    <citation type="journal article" date="2019" name="Sci. Rep.">
        <title>Orb-weaving spider Araneus ventricosus genome elucidates the spidroin gene catalogue.</title>
        <authorList>
            <person name="Kono N."/>
            <person name="Nakamura H."/>
            <person name="Ohtoshi R."/>
            <person name="Moran D.A.P."/>
            <person name="Shinohara A."/>
            <person name="Yoshida Y."/>
            <person name="Fujiwara M."/>
            <person name="Mori M."/>
            <person name="Tomita M."/>
            <person name="Arakawa K."/>
        </authorList>
    </citation>
    <scope>NUCLEOTIDE SEQUENCE [LARGE SCALE GENOMIC DNA]</scope>
</reference>
<evidence type="ECO:0000313" key="3">
    <source>
        <dbReference type="EMBL" id="GBN88326.1"/>
    </source>
</evidence>
<dbReference type="EMBL" id="BGPR01022221">
    <property type="protein sequence ID" value="GBN88303.1"/>
    <property type="molecule type" value="Genomic_DNA"/>
</dbReference>